<dbReference type="GO" id="GO:0003700">
    <property type="term" value="F:DNA-binding transcription factor activity"/>
    <property type="evidence" value="ECO:0007669"/>
    <property type="project" value="InterPro"/>
</dbReference>
<evidence type="ECO:0000313" key="6">
    <source>
        <dbReference type="EMBL" id="PKA64561.1"/>
    </source>
</evidence>
<feature type="compositionally biased region" description="Basic and acidic residues" evidence="4">
    <location>
        <begin position="230"/>
        <end position="241"/>
    </location>
</feature>
<evidence type="ECO:0000256" key="2">
    <source>
        <dbReference type="ARBA" id="ARBA00007267"/>
    </source>
</evidence>
<name>A0A2I0B9W8_9ASPA</name>
<dbReference type="InterPro" id="IPR005172">
    <property type="entry name" value="CRC"/>
</dbReference>
<dbReference type="InterPro" id="IPR033467">
    <property type="entry name" value="Tesmin/TSO1-like_CXC"/>
</dbReference>
<evidence type="ECO:0000259" key="5">
    <source>
        <dbReference type="PROSITE" id="PS51634"/>
    </source>
</evidence>
<keyword evidence="7" id="KW-1185">Reference proteome</keyword>
<feature type="region of interest" description="Disordered" evidence="4">
    <location>
        <begin position="222"/>
        <end position="241"/>
    </location>
</feature>
<organism evidence="6 7">
    <name type="scientific">Apostasia shenzhenica</name>
    <dbReference type="NCBI Taxonomy" id="1088818"/>
    <lineage>
        <taxon>Eukaryota</taxon>
        <taxon>Viridiplantae</taxon>
        <taxon>Streptophyta</taxon>
        <taxon>Embryophyta</taxon>
        <taxon>Tracheophyta</taxon>
        <taxon>Spermatophyta</taxon>
        <taxon>Magnoliopsida</taxon>
        <taxon>Liliopsida</taxon>
        <taxon>Asparagales</taxon>
        <taxon>Orchidaceae</taxon>
        <taxon>Apostasioideae</taxon>
        <taxon>Apostasia</taxon>
    </lineage>
</organism>
<reference evidence="6 7" key="1">
    <citation type="journal article" date="2017" name="Nature">
        <title>The Apostasia genome and the evolution of orchids.</title>
        <authorList>
            <person name="Zhang G.Q."/>
            <person name="Liu K.W."/>
            <person name="Li Z."/>
            <person name="Lohaus R."/>
            <person name="Hsiao Y.Y."/>
            <person name="Niu S.C."/>
            <person name="Wang J.Y."/>
            <person name="Lin Y.C."/>
            <person name="Xu Q."/>
            <person name="Chen L.J."/>
            <person name="Yoshida K."/>
            <person name="Fujiwara S."/>
            <person name="Wang Z.W."/>
            <person name="Zhang Y.Q."/>
            <person name="Mitsuda N."/>
            <person name="Wang M."/>
            <person name="Liu G.H."/>
            <person name="Pecoraro L."/>
            <person name="Huang H.X."/>
            <person name="Xiao X.J."/>
            <person name="Lin M."/>
            <person name="Wu X.Y."/>
            <person name="Wu W.L."/>
            <person name="Chen Y.Y."/>
            <person name="Chang S.B."/>
            <person name="Sakamoto S."/>
            <person name="Ohme-Takagi M."/>
            <person name="Yagi M."/>
            <person name="Zeng S.J."/>
            <person name="Shen C.Y."/>
            <person name="Yeh C.M."/>
            <person name="Luo Y.B."/>
            <person name="Tsai W.C."/>
            <person name="Van de Peer Y."/>
            <person name="Liu Z.J."/>
        </authorList>
    </citation>
    <scope>NUCLEOTIDE SEQUENCE [LARGE SCALE GENOMIC DNA]</scope>
    <source>
        <strain evidence="7">cv. Shenzhen</strain>
        <tissue evidence="6">Stem</tissue>
    </source>
</reference>
<sequence length="353" mass="39474">MQTYHGMCKRLTFEDYEKQGSSVRHNRNSTNRSCTNTISVIPETPFNMENLHASNTLVIRTSDVMHSIPSLADNISCNYLLGVNSCRQSKETSTAMDLRPSGIDLHLNSIKNSGKTCNYCNMLMPTEDLCSIGMSFFKDSCETSSQDLKNLVPLVQQISNNGDSLFHSSRDSLFCSVGQFTNERHQKLPDSVGFHSLNEGKSLGKCVESNLSDHHIIPCNRKSSPFEGSNKSDDSAQTNPREKRQVGIILNLYSRKKKALEDGGQKPCRCKRSKCLKLYCDCFAIGNFCNEACSCLDCSNKIQNEETVYSSRKQILSRNPLSFSSKLVVHANNPSKSTDIWDITPPSTRHKRG</sequence>
<evidence type="ECO:0000313" key="7">
    <source>
        <dbReference type="Proteomes" id="UP000236161"/>
    </source>
</evidence>
<comment type="subcellular location">
    <subcellularLocation>
        <location evidence="1">Nucleus</location>
    </subcellularLocation>
</comment>
<evidence type="ECO:0000256" key="1">
    <source>
        <dbReference type="ARBA" id="ARBA00004123"/>
    </source>
</evidence>
<dbReference type="STRING" id="1088818.A0A2I0B9W8"/>
<proteinExistence type="inferred from homology"/>
<gene>
    <name evidence="6" type="primary">TSO1</name>
    <name evidence="6" type="ORF">AXF42_Ash007307</name>
</gene>
<dbReference type="Proteomes" id="UP000236161">
    <property type="component" value="Unassembled WGS sequence"/>
</dbReference>
<dbReference type="PANTHER" id="PTHR46159">
    <property type="entry name" value="PROTEIN TESMIN/TSO1-LIKE CXC 2"/>
    <property type="match status" value="1"/>
</dbReference>
<keyword evidence="3" id="KW-0539">Nucleus</keyword>
<evidence type="ECO:0000256" key="4">
    <source>
        <dbReference type="SAM" id="MobiDB-lite"/>
    </source>
</evidence>
<feature type="domain" description="CRC" evidence="5">
    <location>
        <begin position="264"/>
        <end position="353"/>
    </location>
</feature>
<comment type="similarity">
    <text evidence="2">Belongs to the lin-54 family.</text>
</comment>
<dbReference type="AlphaFoldDB" id="A0A2I0B9W8"/>
<dbReference type="OrthoDB" id="6283463at2759"/>
<dbReference type="GO" id="GO:0005634">
    <property type="term" value="C:nucleus"/>
    <property type="evidence" value="ECO:0007669"/>
    <property type="project" value="UniProtKB-SubCell"/>
</dbReference>
<accession>A0A2I0B9W8</accession>
<protein>
    <submittedName>
        <fullName evidence="6">CRC domain-containing protein TSO1</fullName>
    </submittedName>
</protein>
<dbReference type="InterPro" id="IPR044522">
    <property type="entry name" value="TSO1-like"/>
</dbReference>
<dbReference type="PROSITE" id="PS51634">
    <property type="entry name" value="CRC"/>
    <property type="match status" value="1"/>
</dbReference>
<dbReference type="EMBL" id="KZ451903">
    <property type="protein sequence ID" value="PKA64561.1"/>
    <property type="molecule type" value="Genomic_DNA"/>
</dbReference>
<dbReference type="SMART" id="SM01114">
    <property type="entry name" value="CXC"/>
    <property type="match status" value="1"/>
</dbReference>
<dbReference type="PANTHER" id="PTHR46159:SF6">
    <property type="entry name" value="OS12G0605300 PROTEIN"/>
    <property type="match status" value="1"/>
</dbReference>
<evidence type="ECO:0000256" key="3">
    <source>
        <dbReference type="ARBA" id="ARBA00023242"/>
    </source>
</evidence>
<dbReference type="Pfam" id="PF03638">
    <property type="entry name" value="TCR"/>
    <property type="match status" value="1"/>
</dbReference>